<evidence type="ECO:0000259" key="2">
    <source>
        <dbReference type="Pfam" id="PF01965"/>
    </source>
</evidence>
<feature type="domain" description="DJ-1/PfpI" evidence="2">
    <location>
        <begin position="46"/>
        <end position="216"/>
    </location>
</feature>
<proteinExistence type="predicted"/>
<comment type="caution">
    <text evidence="3">The sequence shown here is derived from an EMBL/GenBank/DDBJ whole genome shotgun (WGS) entry which is preliminary data.</text>
</comment>
<sequence>MNRLNCAILSLLVFLTVSTSGGAQQAPSTSSHVPQYRLPEKGKIPVAFVISADAVTIDFAGPWEVFKDVLIQERGKTMAEQFVFSLYTVSDSRQPVKTSGGMQIVPDYTFDDAPPPTIVVIPAQSGRSTKMLDWIRKMTLQSDVVMSVCTGADVLGDAGLLKGKPATTHHLYYDEFHNAFPDVLLEKNRRFVQSDAVIFTAGGLSSGIDLALHIVKLYVGPVRAEQTAKLLEYEGLGWKGNGEAQSEVSHPPASH</sequence>
<organism evidence="3 4">
    <name type="scientific">Edaphobacter aggregans</name>
    <dbReference type="NCBI Taxonomy" id="570835"/>
    <lineage>
        <taxon>Bacteria</taxon>
        <taxon>Pseudomonadati</taxon>
        <taxon>Acidobacteriota</taxon>
        <taxon>Terriglobia</taxon>
        <taxon>Terriglobales</taxon>
        <taxon>Acidobacteriaceae</taxon>
        <taxon>Edaphobacter</taxon>
    </lineage>
</organism>
<feature type="chain" id="PRO_5018716891" evidence="1">
    <location>
        <begin position="26"/>
        <end position="255"/>
    </location>
</feature>
<protein>
    <submittedName>
        <fullName evidence="3">DJ-1/PfpI family protein</fullName>
    </submittedName>
</protein>
<dbReference type="Gene3D" id="3.40.50.880">
    <property type="match status" value="1"/>
</dbReference>
<name>A0A3R9QH23_9BACT</name>
<evidence type="ECO:0000313" key="3">
    <source>
        <dbReference type="EMBL" id="RSL16415.1"/>
    </source>
</evidence>
<dbReference type="Pfam" id="PF01965">
    <property type="entry name" value="DJ-1_PfpI"/>
    <property type="match status" value="1"/>
</dbReference>
<dbReference type="PANTHER" id="PTHR43130:SF3">
    <property type="entry name" value="HTH-TYPE TRANSCRIPTIONAL REGULATOR RV1931C"/>
    <property type="match status" value="1"/>
</dbReference>
<evidence type="ECO:0000256" key="1">
    <source>
        <dbReference type="SAM" id="SignalP"/>
    </source>
</evidence>
<reference evidence="3 4" key="1">
    <citation type="submission" date="2018-12" db="EMBL/GenBank/DDBJ databases">
        <title>Sequencing of bacterial isolates from soil warming experiment in Harvard Forest, Massachusetts, USA.</title>
        <authorList>
            <person name="Deangelis K."/>
        </authorList>
    </citation>
    <scope>NUCLEOTIDE SEQUENCE [LARGE SCALE GENOMIC DNA]</scope>
    <source>
        <strain evidence="3 4">EB153</strain>
    </source>
</reference>
<dbReference type="CDD" id="cd03139">
    <property type="entry name" value="GATase1_PfpI_2"/>
    <property type="match status" value="1"/>
</dbReference>
<accession>A0A3R9QH23</accession>
<dbReference type="AlphaFoldDB" id="A0A3R9QH23"/>
<feature type="signal peptide" evidence="1">
    <location>
        <begin position="1"/>
        <end position="25"/>
    </location>
</feature>
<dbReference type="PANTHER" id="PTHR43130">
    <property type="entry name" value="ARAC-FAMILY TRANSCRIPTIONAL REGULATOR"/>
    <property type="match status" value="1"/>
</dbReference>
<keyword evidence="1" id="KW-0732">Signal</keyword>
<dbReference type="RefSeq" id="WP_125485022.1">
    <property type="nucleotide sequence ID" value="NZ_RSDW01000001.1"/>
</dbReference>
<dbReference type="InterPro" id="IPR002818">
    <property type="entry name" value="DJ-1/PfpI"/>
</dbReference>
<dbReference type="InterPro" id="IPR052158">
    <property type="entry name" value="INH-QAR"/>
</dbReference>
<dbReference type="OrthoDB" id="6382410at2"/>
<dbReference type="InterPro" id="IPR029062">
    <property type="entry name" value="Class_I_gatase-like"/>
</dbReference>
<keyword evidence="4" id="KW-1185">Reference proteome</keyword>
<gene>
    <name evidence="3" type="ORF">EDE15_1928</name>
</gene>
<dbReference type="EMBL" id="RSDW01000001">
    <property type="protein sequence ID" value="RSL16415.1"/>
    <property type="molecule type" value="Genomic_DNA"/>
</dbReference>
<dbReference type="Proteomes" id="UP000269669">
    <property type="component" value="Unassembled WGS sequence"/>
</dbReference>
<dbReference type="SUPFAM" id="SSF52317">
    <property type="entry name" value="Class I glutamine amidotransferase-like"/>
    <property type="match status" value="1"/>
</dbReference>
<evidence type="ECO:0000313" key="4">
    <source>
        <dbReference type="Proteomes" id="UP000269669"/>
    </source>
</evidence>